<dbReference type="EMBL" id="FOGW01000012">
    <property type="protein sequence ID" value="SER86041.1"/>
    <property type="molecule type" value="Genomic_DNA"/>
</dbReference>
<evidence type="ECO:0000256" key="1">
    <source>
        <dbReference type="SAM" id="Phobius"/>
    </source>
</evidence>
<keyword evidence="1" id="KW-0812">Transmembrane</keyword>
<feature type="transmembrane region" description="Helical" evidence="1">
    <location>
        <begin position="162"/>
        <end position="181"/>
    </location>
</feature>
<keyword evidence="1" id="KW-0472">Membrane</keyword>
<feature type="transmembrane region" description="Helical" evidence="1">
    <location>
        <begin position="12"/>
        <end position="35"/>
    </location>
</feature>
<evidence type="ECO:0000313" key="2">
    <source>
        <dbReference type="EMBL" id="SER86041.1"/>
    </source>
</evidence>
<dbReference type="AlphaFoldDB" id="A0A1H9SM72"/>
<dbReference type="PANTHER" id="PTHR37305:SF1">
    <property type="entry name" value="MEMBRANE PROTEIN"/>
    <property type="match status" value="1"/>
</dbReference>
<protein>
    <submittedName>
        <fullName evidence="2">ABC-2 family transporter protein</fullName>
    </submittedName>
</protein>
<organism evidence="2 3">
    <name type="scientific">Lachnobacterium bovis</name>
    <dbReference type="NCBI Taxonomy" id="140626"/>
    <lineage>
        <taxon>Bacteria</taxon>
        <taxon>Bacillati</taxon>
        <taxon>Bacillota</taxon>
        <taxon>Clostridia</taxon>
        <taxon>Lachnospirales</taxon>
        <taxon>Lachnospiraceae</taxon>
        <taxon>Lachnobacterium</taxon>
    </lineage>
</organism>
<keyword evidence="1" id="KW-1133">Transmembrane helix</keyword>
<dbReference type="PANTHER" id="PTHR37305">
    <property type="entry name" value="INTEGRAL MEMBRANE PROTEIN-RELATED"/>
    <property type="match status" value="1"/>
</dbReference>
<accession>A0A1H9SM72</accession>
<feature type="transmembrane region" description="Helical" evidence="1">
    <location>
        <begin position="132"/>
        <end position="155"/>
    </location>
</feature>
<feature type="transmembrane region" description="Helical" evidence="1">
    <location>
        <begin position="212"/>
        <end position="234"/>
    </location>
</feature>
<evidence type="ECO:0000313" key="3">
    <source>
        <dbReference type="Proteomes" id="UP000182471"/>
    </source>
</evidence>
<feature type="transmembrane region" description="Helical" evidence="1">
    <location>
        <begin position="91"/>
        <end position="120"/>
    </location>
</feature>
<feature type="transmembrane region" description="Helical" evidence="1">
    <location>
        <begin position="47"/>
        <end position="70"/>
    </location>
</feature>
<proteinExistence type="predicted"/>
<sequence>MNKLIKYELKKTFTSKAIYVCGGIGVLVAILNGFLSCTKGHVAGKSYLIGLLPGSLLSTLLAILVPIIVCEEMESGCIKTMIGKGYSRNKIFFSKVIVSNLYMILLASVSLITGLVYAAFSKTNFNGITSKYILNVILEMLVFMIIVNLGILFSVLAKIKGIAIAATIFCPSVIEIGLLALDVVTKKEIMSKFWYGSFNPALMEGVLKNSEYIRIALVSLSYNLIFLGIAYVLLRKKDF</sequence>
<reference evidence="3" key="1">
    <citation type="submission" date="2016-10" db="EMBL/GenBank/DDBJ databases">
        <authorList>
            <person name="Varghese N."/>
            <person name="Submissions S."/>
        </authorList>
    </citation>
    <scope>NUCLEOTIDE SEQUENCE [LARGE SCALE GENOMIC DNA]</scope>
    <source>
        <strain evidence="3">S1b</strain>
    </source>
</reference>
<keyword evidence="3" id="KW-1185">Reference proteome</keyword>
<gene>
    <name evidence="2" type="ORF">SAMN02910429_01274</name>
</gene>
<dbReference type="Proteomes" id="UP000182471">
    <property type="component" value="Unassembled WGS sequence"/>
</dbReference>
<name>A0A1H9SM72_9FIRM</name>
<dbReference type="RefSeq" id="WP_074730622.1">
    <property type="nucleotide sequence ID" value="NZ_FOGW01000012.1"/>
</dbReference>